<dbReference type="FunFam" id="3.90.228.10:FF:000010">
    <property type="entry name" value="Poly [ADP-ribose] polymerase"/>
    <property type="match status" value="1"/>
</dbReference>
<evidence type="ECO:0000256" key="12">
    <source>
        <dbReference type="ARBA" id="ARBA00022771"/>
    </source>
</evidence>
<dbReference type="PANTHER" id="PTHR10459:SF106">
    <property type="entry name" value="PROTEIN ADP-RIBOSYLTRANSFERASE PARP3"/>
    <property type="match status" value="1"/>
</dbReference>
<dbReference type="GO" id="GO:0002182">
    <property type="term" value="P:cytoplasmic translational elongation"/>
    <property type="evidence" value="ECO:0007669"/>
    <property type="project" value="InterPro"/>
</dbReference>
<dbReference type="SMART" id="SM00773">
    <property type="entry name" value="WGR"/>
    <property type="match status" value="1"/>
</dbReference>
<comment type="function">
    <text evidence="20">Involved in the base excision repair (BER) pathway, by catalyzing the poly(ADP-ribosyl)ation of a limited number of acceptor proteins involved in chromatin architecture and in DNA metabolism. This modification follows DNA damages and appears as an obligatory step in a detection/signaling pathway leading to the reparation of DNA strand breaks.</text>
</comment>
<evidence type="ECO:0000256" key="11">
    <source>
        <dbReference type="ARBA" id="ARBA00022765"/>
    </source>
</evidence>
<evidence type="ECO:0000256" key="13">
    <source>
        <dbReference type="ARBA" id="ARBA00022833"/>
    </source>
</evidence>
<dbReference type="Gene3D" id="2.20.25.630">
    <property type="match status" value="1"/>
</dbReference>
<dbReference type="GO" id="GO:0003950">
    <property type="term" value="F:NAD+ poly-ADP-ribosyltransferase activity"/>
    <property type="evidence" value="ECO:0000318"/>
    <property type="project" value="GO_Central"/>
</dbReference>
<evidence type="ECO:0000256" key="1">
    <source>
        <dbReference type="ARBA" id="ARBA00000438"/>
    </source>
</evidence>
<dbReference type="SUPFAM" id="SSF52113">
    <property type="entry name" value="BRCT domain"/>
    <property type="match status" value="1"/>
</dbReference>
<evidence type="ECO:0000256" key="22">
    <source>
        <dbReference type="SAM" id="MobiDB-lite"/>
    </source>
</evidence>
<dbReference type="PROSITE" id="PS50172">
    <property type="entry name" value="BRCT"/>
    <property type="match status" value="1"/>
</dbReference>
<comment type="function">
    <text evidence="3">Plays an important role in the elongation step of protein synthesis.</text>
</comment>
<comment type="catalytic activity">
    <reaction evidence="2">
        <text>L-glutamyl-[protein] + NAD(+) = 5-O-(ADP-D-ribosyl)-L-glutamyl-[protein] + nicotinamide</text>
        <dbReference type="Rhea" id="RHEA:58224"/>
        <dbReference type="Rhea" id="RHEA-COMP:10208"/>
        <dbReference type="Rhea" id="RHEA-COMP:15089"/>
        <dbReference type="ChEBI" id="CHEBI:17154"/>
        <dbReference type="ChEBI" id="CHEBI:29973"/>
        <dbReference type="ChEBI" id="CHEBI:57540"/>
        <dbReference type="ChEBI" id="CHEBI:142540"/>
    </reaction>
</comment>
<feature type="region of interest" description="Disordered" evidence="22">
    <location>
        <begin position="146"/>
        <end position="185"/>
    </location>
</feature>
<comment type="subunit">
    <text evidence="6">P1 and P2 exist as dimers at the large ribosomal subunit.</text>
</comment>
<keyword evidence="15 21" id="KW-0520">NAD</keyword>
<dbReference type="PROSITE" id="PS52007">
    <property type="entry name" value="PADR1"/>
    <property type="match status" value="1"/>
</dbReference>
<dbReference type="Gene3D" id="1.20.142.10">
    <property type="entry name" value="Poly(ADP-ribose) polymerase, regulatory domain"/>
    <property type="match status" value="1"/>
</dbReference>
<evidence type="ECO:0000256" key="3">
    <source>
        <dbReference type="ARBA" id="ARBA00003362"/>
    </source>
</evidence>
<evidence type="ECO:0000256" key="18">
    <source>
        <dbReference type="ARBA" id="ARBA00023274"/>
    </source>
</evidence>
<dbReference type="GO" id="GO:0022625">
    <property type="term" value="C:cytosolic large ribosomal subunit"/>
    <property type="evidence" value="ECO:0007669"/>
    <property type="project" value="InterPro"/>
</dbReference>
<evidence type="ECO:0000256" key="17">
    <source>
        <dbReference type="ARBA" id="ARBA00023242"/>
    </source>
</evidence>
<keyword evidence="9" id="KW-0548">Nucleotidyltransferase</keyword>
<keyword evidence="8 21" id="KW-0808">Transferase</keyword>
<evidence type="ECO:0000256" key="5">
    <source>
        <dbReference type="ARBA" id="ARBA00005436"/>
    </source>
</evidence>
<comment type="similarity">
    <text evidence="19">Belongs to the ARTD/PARP family.</text>
</comment>
<dbReference type="GO" id="GO:0016779">
    <property type="term" value="F:nucleotidyltransferase activity"/>
    <property type="evidence" value="ECO:0007669"/>
    <property type="project" value="UniProtKB-KW"/>
</dbReference>
<dbReference type="Pfam" id="PF05406">
    <property type="entry name" value="WGR"/>
    <property type="match status" value="1"/>
</dbReference>
<dbReference type="Gramene" id="Solyc01g009470.2.1">
    <property type="protein sequence ID" value="Solyc01g009470.2.1"/>
    <property type="gene ID" value="Solyc01g009470.2"/>
</dbReference>
<evidence type="ECO:0000256" key="14">
    <source>
        <dbReference type="ARBA" id="ARBA00022980"/>
    </source>
</evidence>
<evidence type="ECO:0000256" key="20">
    <source>
        <dbReference type="ARBA" id="ARBA00024945"/>
    </source>
</evidence>
<evidence type="ECO:0000259" key="25">
    <source>
        <dbReference type="PROSITE" id="PS51060"/>
    </source>
</evidence>
<dbReference type="GO" id="GO:0003677">
    <property type="term" value="F:DNA binding"/>
    <property type="evidence" value="ECO:0007669"/>
    <property type="project" value="UniProtKB-KW"/>
</dbReference>
<protein>
    <recommendedName>
        <fullName evidence="21">Poly [ADP-ribose] polymerase</fullName>
        <shortName evidence="21">PARP</shortName>
        <ecNumber evidence="21">2.4.2.-</ecNumber>
    </recommendedName>
</protein>
<keyword evidence="7 21" id="KW-0328">Glycosyltransferase</keyword>
<comment type="catalytic activity">
    <reaction evidence="1">
        <text>L-aspartyl-[protein] + NAD(+) = 4-O-(ADP-D-ribosyl)-L-aspartyl-[protein] + nicotinamide</text>
        <dbReference type="Rhea" id="RHEA:54424"/>
        <dbReference type="Rhea" id="RHEA-COMP:9867"/>
        <dbReference type="Rhea" id="RHEA-COMP:13832"/>
        <dbReference type="ChEBI" id="CHEBI:17154"/>
        <dbReference type="ChEBI" id="CHEBI:29961"/>
        <dbReference type="ChEBI" id="CHEBI:57540"/>
        <dbReference type="ChEBI" id="CHEBI:138102"/>
    </reaction>
</comment>
<reference evidence="27" key="1">
    <citation type="journal article" date="2012" name="Nature">
        <title>The tomato genome sequence provides insights into fleshy fruit evolution.</title>
        <authorList>
            <consortium name="Tomato Genome Consortium"/>
        </authorList>
    </citation>
    <scope>NUCLEOTIDE SEQUENCE [LARGE SCALE GENOMIC DNA]</scope>
    <source>
        <strain evidence="27">cv. Heinz 1706</strain>
    </source>
</reference>
<dbReference type="CDD" id="cd05833">
    <property type="entry name" value="Ribosomal_P2"/>
    <property type="match status" value="1"/>
</dbReference>
<dbReference type="PROSITE" id="PS51060">
    <property type="entry name" value="PARP_ALPHA_HD"/>
    <property type="match status" value="1"/>
</dbReference>
<evidence type="ECO:0000256" key="9">
    <source>
        <dbReference type="ARBA" id="ARBA00022695"/>
    </source>
</evidence>
<organism evidence="27">
    <name type="scientific">Solanum lycopersicum</name>
    <name type="common">Tomato</name>
    <name type="synonym">Lycopersicon esculentum</name>
    <dbReference type="NCBI Taxonomy" id="4081"/>
    <lineage>
        <taxon>Eukaryota</taxon>
        <taxon>Viridiplantae</taxon>
        <taxon>Streptophyta</taxon>
        <taxon>Embryophyta</taxon>
        <taxon>Tracheophyta</taxon>
        <taxon>Spermatophyta</taxon>
        <taxon>Magnoliopsida</taxon>
        <taxon>eudicotyledons</taxon>
        <taxon>Gunneridae</taxon>
        <taxon>Pentapetalae</taxon>
        <taxon>asterids</taxon>
        <taxon>lamiids</taxon>
        <taxon>Solanales</taxon>
        <taxon>Solanaceae</taxon>
        <taxon>Solanoideae</taxon>
        <taxon>Solaneae</taxon>
        <taxon>Solanum</taxon>
        <taxon>Solanum subgen. Lycopersicon</taxon>
    </lineage>
</organism>
<keyword evidence="14" id="KW-0689">Ribosomal protein</keyword>
<accession>A0A3Q7E9G4</accession>
<dbReference type="STRING" id="4081.A0A3Q7E9G4"/>
<dbReference type="EC" id="2.4.2.-" evidence="21"/>
<dbReference type="AlphaFoldDB" id="A0A3Q7E9G4"/>
<feature type="domain" description="PARP alpha-helical" evidence="25">
    <location>
        <begin position="448"/>
        <end position="593"/>
    </location>
</feature>
<evidence type="ECO:0000256" key="2">
    <source>
        <dbReference type="ARBA" id="ARBA00000459"/>
    </source>
</evidence>
<dbReference type="SUPFAM" id="SSF56399">
    <property type="entry name" value="ADP-ribosylation"/>
    <property type="match status" value="1"/>
</dbReference>
<dbReference type="InterPro" id="IPR036930">
    <property type="entry name" value="WGR_dom_sf"/>
</dbReference>
<dbReference type="PaxDb" id="4081-Solyc01g009470.1.1"/>
<keyword evidence="13" id="KW-0862">Zinc</keyword>
<dbReference type="GO" id="GO:0005730">
    <property type="term" value="C:nucleolus"/>
    <property type="evidence" value="ECO:0000318"/>
    <property type="project" value="GO_Central"/>
</dbReference>
<dbReference type="InterPro" id="IPR038650">
    <property type="entry name" value="PADR1_C_dom_sf"/>
</dbReference>
<dbReference type="Pfam" id="PF09768">
    <property type="entry name" value="Peptidase_M76"/>
    <property type="match status" value="1"/>
</dbReference>
<evidence type="ECO:0000256" key="6">
    <source>
        <dbReference type="ARBA" id="ARBA00011266"/>
    </source>
</evidence>
<evidence type="ECO:0000259" key="26">
    <source>
        <dbReference type="PROSITE" id="PS51977"/>
    </source>
</evidence>
<evidence type="ECO:0000259" key="23">
    <source>
        <dbReference type="PROSITE" id="PS50172"/>
    </source>
</evidence>
<evidence type="ECO:0000256" key="8">
    <source>
        <dbReference type="ARBA" id="ARBA00022679"/>
    </source>
</evidence>
<dbReference type="EnsemblPlants" id="Solyc01g009470.2.1">
    <property type="protein sequence ID" value="Solyc01g009470.2.1"/>
    <property type="gene ID" value="Solyc01g009470.2"/>
</dbReference>
<feature type="domain" description="BRCT" evidence="23">
    <location>
        <begin position="181"/>
        <end position="273"/>
    </location>
</feature>
<dbReference type="InterPro" id="IPR049296">
    <property type="entry name" value="PARP1-like_PADR1_N"/>
</dbReference>
<dbReference type="GO" id="GO:0004222">
    <property type="term" value="F:metalloendopeptidase activity"/>
    <property type="evidence" value="ECO:0007669"/>
    <property type="project" value="InterPro"/>
</dbReference>
<dbReference type="Gene3D" id="3.90.228.10">
    <property type="match status" value="1"/>
</dbReference>
<dbReference type="SMART" id="SM01335">
    <property type="entry name" value="PADR1"/>
    <property type="match status" value="1"/>
</dbReference>
<keyword evidence="17" id="KW-0539">Nucleus</keyword>
<dbReference type="Pfam" id="PF21728">
    <property type="entry name" value="PADR1_N"/>
    <property type="match status" value="1"/>
</dbReference>
<dbReference type="PANTHER" id="PTHR10459">
    <property type="entry name" value="DNA LIGASE"/>
    <property type="match status" value="1"/>
</dbReference>
<dbReference type="Pfam" id="PF08063">
    <property type="entry name" value="Zn_ribbon_PADR1"/>
    <property type="match status" value="1"/>
</dbReference>
<evidence type="ECO:0000256" key="16">
    <source>
        <dbReference type="ARBA" id="ARBA00023125"/>
    </source>
</evidence>
<dbReference type="InterPro" id="IPR038716">
    <property type="entry name" value="P1/P2_N_sf"/>
</dbReference>
<dbReference type="InterPro" id="IPR008893">
    <property type="entry name" value="WGR_domain"/>
</dbReference>
<keyword evidence="28" id="KW-1185">Reference proteome</keyword>
<dbReference type="SMART" id="SM00292">
    <property type="entry name" value="BRCT"/>
    <property type="match status" value="1"/>
</dbReference>
<dbReference type="Gene3D" id="3.40.50.10190">
    <property type="entry name" value="BRCT domain"/>
    <property type="match status" value="1"/>
</dbReference>
<dbReference type="InterPro" id="IPR012982">
    <property type="entry name" value="PARP1-like_PADR1_Zn_ribbon"/>
</dbReference>
<dbReference type="Pfam" id="PF00533">
    <property type="entry name" value="BRCT"/>
    <property type="match status" value="1"/>
</dbReference>
<evidence type="ECO:0000259" key="24">
    <source>
        <dbReference type="PROSITE" id="PS51059"/>
    </source>
</evidence>
<dbReference type="InterPro" id="IPR012317">
    <property type="entry name" value="Poly(ADP-ribose)pol_cat_dom"/>
</dbReference>
<feature type="region of interest" description="Disordered" evidence="22">
    <location>
        <begin position="1"/>
        <end position="50"/>
    </location>
</feature>
<dbReference type="Gene3D" id="1.10.10.1410">
    <property type="match status" value="1"/>
</dbReference>
<dbReference type="CDD" id="cd01437">
    <property type="entry name" value="parp_like"/>
    <property type="match status" value="1"/>
</dbReference>
<dbReference type="FunFam" id="1.10.10.1410:FF:000002">
    <property type="entry name" value="60S acidic ribosomal protein P2"/>
    <property type="match status" value="1"/>
</dbReference>
<dbReference type="Pfam" id="PF02877">
    <property type="entry name" value="PARP_reg"/>
    <property type="match status" value="1"/>
</dbReference>
<dbReference type="Pfam" id="PF00644">
    <property type="entry name" value="PARP"/>
    <property type="match status" value="1"/>
</dbReference>
<dbReference type="InterPro" id="IPR019165">
    <property type="entry name" value="Peptidase_M76_ATP23"/>
</dbReference>
<reference evidence="27" key="2">
    <citation type="submission" date="2019-01" db="UniProtKB">
        <authorList>
            <consortium name="EnsemblPlants"/>
        </authorList>
    </citation>
    <scope>IDENTIFICATION</scope>
    <source>
        <strain evidence="27">cv. Heinz 1706</strain>
    </source>
</reference>
<evidence type="ECO:0000256" key="15">
    <source>
        <dbReference type="ARBA" id="ARBA00023027"/>
    </source>
</evidence>
<dbReference type="InterPro" id="IPR036616">
    <property type="entry name" value="Poly(ADP-ribose)pol_reg_dom_sf"/>
</dbReference>
<dbReference type="InterPro" id="IPR004102">
    <property type="entry name" value="Poly(ADP-ribose)pol_reg_dom"/>
</dbReference>
<dbReference type="InParanoid" id="A0A3Q7E9G4"/>
<dbReference type="GO" id="GO:0006302">
    <property type="term" value="P:double-strand break repair"/>
    <property type="evidence" value="ECO:0000318"/>
    <property type="project" value="GO_Central"/>
</dbReference>
<feature type="compositionally biased region" description="Basic and acidic residues" evidence="22">
    <location>
        <begin position="1"/>
        <end position="20"/>
    </location>
</feature>
<keyword evidence="11" id="KW-0013">ADP-ribosylation</keyword>
<evidence type="ECO:0000256" key="10">
    <source>
        <dbReference type="ARBA" id="ARBA00022723"/>
    </source>
</evidence>
<feature type="domain" description="WGR" evidence="26">
    <location>
        <begin position="321"/>
        <end position="418"/>
    </location>
</feature>
<dbReference type="SUPFAM" id="SSF142921">
    <property type="entry name" value="WGR domain-like"/>
    <property type="match status" value="1"/>
</dbReference>
<dbReference type="GO" id="GO:0140807">
    <property type="term" value="F:NAD+-protein-glutamate ADP-ribosyltransferase activity"/>
    <property type="evidence" value="ECO:0007669"/>
    <property type="project" value="RHEA"/>
</dbReference>
<evidence type="ECO:0000256" key="7">
    <source>
        <dbReference type="ARBA" id="ARBA00022676"/>
    </source>
</evidence>
<dbReference type="InterPro" id="IPR050800">
    <property type="entry name" value="ARTD/PARP"/>
</dbReference>
<dbReference type="GO" id="GO:0003735">
    <property type="term" value="F:structural constituent of ribosome"/>
    <property type="evidence" value="ECO:0007669"/>
    <property type="project" value="InterPro"/>
</dbReference>
<evidence type="ECO:0000256" key="19">
    <source>
        <dbReference type="ARBA" id="ARBA00024347"/>
    </source>
</evidence>
<sequence>MQVKVHETRSQAHSTSEERKVMRKQQAESNSQETASHKKAKTDDEEEGVVHEDGIRAEFEKFCKTITEHLSVKQMREILEANGQYSKGEDDAVVPRCQDVMFYGPLDNCPICGGKLECSGDGYHCVGDYSEWSSCIYSTKEPPRREESLKLPESVESTPISDLIKKRGNPNKSRPRKEISSPKKPFDGMVVSLAGRLTRKHQYWKSKIEKFGGEVNNSITGVACVVVSPAERDRGGSSKVAEALEKGIPVVREAWLSDSIEKEEAQSLDAYDIASDIAVEGKGIPLDKMDPSAEALETVTAELKVYGKRGVHKDSKMQDEGARILEKDGLLYNCALSICNQKKKLNDFCIMQLVMSSENRLHMYLRRGRNGDSLRADDKLEEWENVDYAIKEFARLFEEMTGNEFEHWEREKKIHKKHHKFYPIDIDDGIEVRHGALGLRQLGSAAAHSKLDSVVANFMKVLCSQEIYRYALMELVHDSPEIPIGMLTNFHLRRCEEILLHFVEKIKSMKETGPEAEGVWHEFSQMWFTLMPSTRPFTFRDYTDLAEHVNVIFSKSFTALYTKVFLTCCLKIIKAASAYETIRDINFASRIIEDMSGSTLDDPLFECYKKLRCSVSPLEKESDDYKMIVNYLEKTYEPVQVGDMSYGISVENIFAVEASACPSLDEIKGLPNKVLLWCGTRSSNLLRHLQKGFLPSVCSLPVSGYMFGRAIVCTDAAAEAARYGFTAVDRPESFLVLAVASLGDEIKEFPSPPEDTRALEEKKIGVKGLGRKKTNEKEHFVWKDDIKVPCGKLIPSEHKDSVLEYNEYAVYDPQQLNPNPSNNGKRSRQSLYMLYFRLCLFSHGLGKYVFASVRGMQRDRFVDVHSSLYVVTSSPMDLKEEEMKVIAAYLLAVLGGNASPSAKDLKNILGCVGAEADDDRIQLLLSQVDGKDITELIAAGRENEAAGQKHQQLPDRRILSLFPAVVFSIDFSSLLCSLFRRVASRREHTQQLHRAPSRLLLPSPPFSGKNLVNSSDNKSARPSCLLLREKPGNTNYQMAKSSTIKGSTVEECQDMIRRSLRTPMVKFLKEHLEKSGCRIGDNFIRAVHCNKMASGFYVRGLGIRAGHLSGDCHYKRELLRGFLKIRGHEQECVKRRVMKSLSINPNCSETTSKETMEAVWDICYNDTMPFDRAP</sequence>
<feature type="compositionally biased region" description="Basic residues" evidence="22">
    <location>
        <begin position="166"/>
        <end position="175"/>
    </location>
</feature>
<dbReference type="InterPro" id="IPR036420">
    <property type="entry name" value="BRCT_dom_sf"/>
</dbReference>
<dbReference type="CDD" id="cd17747">
    <property type="entry name" value="BRCT_PARP1"/>
    <property type="match status" value="1"/>
</dbReference>
<dbReference type="Gene3D" id="1.10.20.130">
    <property type="match status" value="1"/>
</dbReference>
<keyword evidence="10" id="KW-0479">Metal-binding</keyword>
<keyword evidence="16" id="KW-0238">DNA-binding</keyword>
<dbReference type="GO" id="GO:0008270">
    <property type="term" value="F:zinc ion binding"/>
    <property type="evidence" value="ECO:0007669"/>
    <property type="project" value="UniProtKB-KW"/>
</dbReference>
<dbReference type="OMA" id="CACSICE"/>
<keyword evidence="18" id="KW-0687">Ribonucleoprotein</keyword>
<evidence type="ECO:0000313" key="28">
    <source>
        <dbReference type="Proteomes" id="UP000004994"/>
    </source>
</evidence>
<dbReference type="InterPro" id="IPR001357">
    <property type="entry name" value="BRCT_dom"/>
</dbReference>
<evidence type="ECO:0000256" key="4">
    <source>
        <dbReference type="ARBA" id="ARBA00004123"/>
    </source>
</evidence>
<comment type="subcellular location">
    <subcellularLocation>
        <location evidence="4">Nucleus</location>
    </subcellularLocation>
</comment>
<name>A0A3Q7E9G4_SOLLC</name>
<feature type="domain" description="PARP catalytic" evidence="24">
    <location>
        <begin position="602"/>
        <end position="833"/>
    </location>
</feature>
<proteinExistence type="inferred from homology"/>
<keyword evidence="12" id="KW-0863">Zinc-finger</keyword>
<dbReference type="GO" id="GO:0140806">
    <property type="term" value="F:NAD+-protein-aspartate ADP-ribosyltransferase activity"/>
    <property type="evidence" value="ECO:0007669"/>
    <property type="project" value="RHEA"/>
</dbReference>
<dbReference type="SUPFAM" id="SSF47587">
    <property type="entry name" value="Domain of poly(ADP-ribose) polymerase"/>
    <property type="match status" value="1"/>
</dbReference>
<evidence type="ECO:0000256" key="21">
    <source>
        <dbReference type="RuleBase" id="RU362114"/>
    </source>
</evidence>
<dbReference type="PROSITE" id="PS51059">
    <property type="entry name" value="PARP_CATALYTIC"/>
    <property type="match status" value="1"/>
</dbReference>
<dbReference type="PROSITE" id="PS51977">
    <property type="entry name" value="WGR"/>
    <property type="match status" value="1"/>
</dbReference>
<comment type="similarity">
    <text evidence="5">Belongs to the eukaryotic ribosomal protein P1/P2 family.</text>
</comment>
<dbReference type="InterPro" id="IPR044076">
    <property type="entry name" value="Ribosomal_P2"/>
</dbReference>
<feature type="compositionally biased region" description="Basic and acidic residues" evidence="22">
    <location>
        <begin position="176"/>
        <end position="185"/>
    </location>
</feature>
<evidence type="ECO:0000313" key="27">
    <source>
        <dbReference type="EnsemblPlants" id="Solyc01g009470.2.1"/>
    </source>
</evidence>
<dbReference type="Proteomes" id="UP000004994">
    <property type="component" value="Chromosome 1"/>
</dbReference>